<dbReference type="EMBL" id="PDCH01000017">
    <property type="protein sequence ID" value="RBP98871.1"/>
    <property type="molecule type" value="Genomic_DNA"/>
</dbReference>
<organism evidence="3 4">
    <name type="scientific">Bifidobacterium xylocopae</name>
    <dbReference type="NCBI Taxonomy" id="2493119"/>
    <lineage>
        <taxon>Bacteria</taxon>
        <taxon>Bacillati</taxon>
        <taxon>Actinomycetota</taxon>
        <taxon>Actinomycetes</taxon>
        <taxon>Bifidobacteriales</taxon>
        <taxon>Bifidobacteriaceae</taxon>
        <taxon>Bifidobacterium</taxon>
    </lineage>
</organism>
<sequence>MSTLANEETGEAVNRAPSKRTRIMRGIVTPTLGLLAVACIVFGVLNATVWKPSGGVEASASVESPYLVTDPGVLQLVDDQVTVTARLASGRASGVRLCMAMGSAQDAVGWMAGQRYERVRGLDGWTKLDTASERAPGRQAKTADQVDFEHSDMWRQVKCGAGSVTMAAEPQEGQVAIISVEKASGDMHGSKAAARKGAAKPKIDMTMRWEHRKVSNYSLPLYIAGGLLAVLAVLSATVFAMEPVRRRKAGGGDGRERPEVTVAEAFGGVLAPVFSMFRRSKSGKRHSRPAGEGPDGTEGRPKVVDVSAKNMVADQQAAGDEATGTDAAEPPVLNIPSDRGQADSRDHEGGADRQDTGEDMQDYLARLADEVAVPEGPGTPEASHASPDDREEEVPDATGQAGGAEDASADLDDSTVGAFPSADDGNPMRDGMHDSTVGAFPAIGDDAGSDGGLDDSTDSGEGDGISDETTEVFEPEGRTRARGLKAGDRRSDGKAKGGRGKGGDR</sequence>
<evidence type="ECO:0000256" key="2">
    <source>
        <dbReference type="SAM" id="Phobius"/>
    </source>
</evidence>
<evidence type="ECO:0008006" key="5">
    <source>
        <dbReference type="Google" id="ProtNLM"/>
    </source>
</evidence>
<feature type="compositionally biased region" description="Low complexity" evidence="1">
    <location>
        <begin position="317"/>
        <end position="329"/>
    </location>
</feature>
<feature type="compositionally biased region" description="Basic and acidic residues" evidence="1">
    <location>
        <begin position="475"/>
        <end position="505"/>
    </location>
</feature>
<gene>
    <name evidence="3" type="ORF">CRD59_06740</name>
</gene>
<feature type="compositionally biased region" description="Basic residues" evidence="1">
    <location>
        <begin position="278"/>
        <end position="288"/>
    </location>
</feature>
<feature type="region of interest" description="Disordered" evidence="1">
    <location>
        <begin position="278"/>
        <end position="302"/>
    </location>
</feature>
<feature type="compositionally biased region" description="Basic and acidic residues" evidence="1">
    <location>
        <begin position="340"/>
        <end position="356"/>
    </location>
</feature>
<dbReference type="AlphaFoldDB" id="A0A366KDX5"/>
<keyword evidence="4" id="KW-1185">Reference proteome</keyword>
<reference evidence="3 4" key="1">
    <citation type="submission" date="2017-10" db="EMBL/GenBank/DDBJ databases">
        <title>Bifidobacterium xylocopum sp. nov. and Bifidobacterium aemilianum sp. nov., from the carpenter bee (Xylocopa violacea) digestive tract.</title>
        <authorList>
            <person name="Alberoni D."/>
            <person name="Baffoni L."/>
            <person name="Di Gioia D."/>
            <person name="Gaggia F."/>
            <person name="Biavati B."/>
        </authorList>
    </citation>
    <scope>NUCLEOTIDE SEQUENCE [LARGE SCALE GENOMIC DNA]</scope>
    <source>
        <strain evidence="3 4">XV2</strain>
    </source>
</reference>
<evidence type="ECO:0000256" key="1">
    <source>
        <dbReference type="SAM" id="MobiDB-lite"/>
    </source>
</evidence>
<protein>
    <recommendedName>
        <fullName evidence="5">GTPase</fullName>
    </recommendedName>
</protein>
<feature type="compositionally biased region" description="Acidic residues" evidence="1">
    <location>
        <begin position="452"/>
        <end position="474"/>
    </location>
</feature>
<keyword evidence="2" id="KW-1133">Transmembrane helix</keyword>
<feature type="transmembrane region" description="Helical" evidence="2">
    <location>
        <begin position="217"/>
        <end position="240"/>
    </location>
</feature>
<accession>A0A366KDX5</accession>
<dbReference type="OrthoDB" id="3249401at2"/>
<name>A0A366KDX5_9BIFI</name>
<comment type="caution">
    <text evidence="3">The sequence shown here is derived from an EMBL/GenBank/DDBJ whole genome shotgun (WGS) entry which is preliminary data.</text>
</comment>
<feature type="transmembrane region" description="Helical" evidence="2">
    <location>
        <begin position="23"/>
        <end position="45"/>
    </location>
</feature>
<keyword evidence="2" id="KW-0812">Transmembrane</keyword>
<evidence type="ECO:0000313" key="3">
    <source>
        <dbReference type="EMBL" id="RBP98871.1"/>
    </source>
</evidence>
<proteinExistence type="predicted"/>
<dbReference type="Proteomes" id="UP000252345">
    <property type="component" value="Unassembled WGS sequence"/>
</dbReference>
<keyword evidence="2" id="KW-0472">Membrane</keyword>
<dbReference type="RefSeq" id="WP_113853925.1">
    <property type="nucleotide sequence ID" value="NZ_PDCH01000017.1"/>
</dbReference>
<feature type="region of interest" description="Disordered" evidence="1">
    <location>
        <begin position="316"/>
        <end position="505"/>
    </location>
</feature>
<evidence type="ECO:0000313" key="4">
    <source>
        <dbReference type="Proteomes" id="UP000252345"/>
    </source>
</evidence>